<dbReference type="Pfam" id="PF07963">
    <property type="entry name" value="N_methyl"/>
    <property type="match status" value="1"/>
</dbReference>
<gene>
    <name evidence="2" type="ORF">MNBD_GAMMA25-435</name>
</gene>
<feature type="transmembrane region" description="Helical" evidence="1">
    <location>
        <begin position="31"/>
        <end position="51"/>
    </location>
</feature>
<dbReference type="SUPFAM" id="SSF54523">
    <property type="entry name" value="Pili subunits"/>
    <property type="match status" value="1"/>
</dbReference>
<keyword evidence="1" id="KW-0812">Transmembrane</keyword>
<accession>A0A3B1B8A8</accession>
<evidence type="ECO:0008006" key="3">
    <source>
        <dbReference type="Google" id="ProtNLM"/>
    </source>
</evidence>
<name>A0A3B1B8A8_9ZZZZ</name>
<evidence type="ECO:0000256" key="1">
    <source>
        <dbReference type="SAM" id="Phobius"/>
    </source>
</evidence>
<dbReference type="PROSITE" id="PS00409">
    <property type="entry name" value="PROKAR_NTER_METHYL"/>
    <property type="match status" value="1"/>
</dbReference>
<dbReference type="EMBL" id="UOFY01000027">
    <property type="protein sequence ID" value="VAX08153.1"/>
    <property type="molecule type" value="Genomic_DNA"/>
</dbReference>
<protein>
    <recommendedName>
        <fullName evidence="3">Prepilin-type N-terminal cleavage/methylation domain-containing protein</fullName>
    </recommendedName>
</protein>
<dbReference type="InterPro" id="IPR012902">
    <property type="entry name" value="N_methyl_site"/>
</dbReference>
<dbReference type="InterPro" id="IPR045584">
    <property type="entry name" value="Pilin-like"/>
</dbReference>
<dbReference type="Gene3D" id="3.30.700.10">
    <property type="entry name" value="Glycoprotein, Type 4 Pilin"/>
    <property type="match status" value="1"/>
</dbReference>
<proteinExistence type="predicted"/>
<reference evidence="2" key="1">
    <citation type="submission" date="2018-06" db="EMBL/GenBank/DDBJ databases">
        <authorList>
            <person name="Zhirakovskaya E."/>
        </authorList>
    </citation>
    <scope>NUCLEOTIDE SEQUENCE</scope>
</reference>
<dbReference type="NCBIfam" id="TIGR02532">
    <property type="entry name" value="IV_pilin_GFxxxE"/>
    <property type="match status" value="1"/>
</dbReference>
<organism evidence="2">
    <name type="scientific">hydrothermal vent metagenome</name>
    <dbReference type="NCBI Taxonomy" id="652676"/>
    <lineage>
        <taxon>unclassified sequences</taxon>
        <taxon>metagenomes</taxon>
        <taxon>ecological metagenomes</taxon>
    </lineage>
</organism>
<keyword evidence="1" id="KW-1133">Transmembrane helix</keyword>
<evidence type="ECO:0000313" key="2">
    <source>
        <dbReference type="EMBL" id="VAX08153.1"/>
    </source>
</evidence>
<sequence>MWPNNPLDTASAVPVRLKANLQALHFKNSGFTLLEMVIVIILIAILASIALERFWSLRVAAERVAIQQVVGNIRSALGMEVARYALDNRLTELNQLDGSNPMLLLAQQPNGYLGEIVFDPAKIAAGSWYFDPAAKTLNYHVSFKENIDNPVDKAFPRIHWQISLVYQDRNHNQHYDPRFDAINGLDLNRLTP</sequence>
<keyword evidence="1" id="KW-0472">Membrane</keyword>
<dbReference type="AlphaFoldDB" id="A0A3B1B8A8"/>